<comment type="caution">
    <text evidence="5">The sequence shown here is derived from an EMBL/GenBank/DDBJ whole genome shotgun (WGS) entry which is preliminary data.</text>
</comment>
<proteinExistence type="predicted"/>
<keyword evidence="3" id="KW-0804">Transcription</keyword>
<dbReference type="InterPro" id="IPR039418">
    <property type="entry name" value="LexA-like"/>
</dbReference>
<dbReference type="InterPro" id="IPR001387">
    <property type="entry name" value="Cro/C1-type_HTH"/>
</dbReference>
<dbReference type="CDD" id="cd00093">
    <property type="entry name" value="HTH_XRE"/>
    <property type="match status" value="1"/>
</dbReference>
<name>A0ABS0KSQ1_PSENT</name>
<evidence type="ECO:0000256" key="2">
    <source>
        <dbReference type="ARBA" id="ARBA00023125"/>
    </source>
</evidence>
<reference evidence="5 6" key="1">
    <citation type="submission" date="2020-11" db="EMBL/GenBank/DDBJ databases">
        <title>Enhanced detection system for hospital associated transmission using whole genome sequencing surveillance.</title>
        <authorList>
            <person name="Harrison L.H."/>
            <person name="Van Tyne D."/>
            <person name="Marsh J.W."/>
            <person name="Griffith M.P."/>
            <person name="Snyder D.J."/>
            <person name="Cooper V.S."/>
            <person name="Mustapha M."/>
        </authorList>
    </citation>
    <scope>NUCLEOTIDE SEQUENCE [LARGE SCALE GENOMIC DNA]</scope>
    <source>
        <strain evidence="5 6">PSA00705</strain>
    </source>
</reference>
<sequence length="243" mass="26829">MGCDNLKVESSETARLSSSVGELESTDLFHERLQRLVQIAGSANALAKMTGISQSGIQRYLKGGEPTRKMLITLAECTGVSLLWLMTGEGAERARQAETQEAEDNTYAYVPLYDARCSAGHGAWNERATVLTNLAFTRYSLRKKGLNPANLACLRNDGDSMLGLINDDDTVMIDLSRDSLEGEAVYVILLDDHLYAKRLQRQFDGSVLIISHNKDYQSMTVPKDRLAELQIVGRAVWAGGWLI</sequence>
<dbReference type="Gene3D" id="1.10.260.40">
    <property type="entry name" value="lambda repressor-like DNA-binding domains"/>
    <property type="match status" value="1"/>
</dbReference>
<dbReference type="SUPFAM" id="SSF47413">
    <property type="entry name" value="lambda repressor-like DNA-binding domains"/>
    <property type="match status" value="1"/>
</dbReference>
<dbReference type="InterPro" id="IPR036286">
    <property type="entry name" value="LexA/Signal_pep-like_sf"/>
</dbReference>
<protein>
    <submittedName>
        <fullName evidence="5">Helix-turn-helix transcriptional regulator</fullName>
    </submittedName>
</protein>
<dbReference type="InterPro" id="IPR010982">
    <property type="entry name" value="Lambda_DNA-bd_dom_sf"/>
</dbReference>
<dbReference type="SMART" id="SM00530">
    <property type="entry name" value="HTH_XRE"/>
    <property type="match status" value="1"/>
</dbReference>
<keyword evidence="1" id="KW-0805">Transcription regulation</keyword>
<dbReference type="CDD" id="cd06529">
    <property type="entry name" value="S24_LexA-like"/>
    <property type="match status" value="1"/>
</dbReference>
<evidence type="ECO:0000313" key="5">
    <source>
        <dbReference type="EMBL" id="MBG6291059.1"/>
    </source>
</evidence>
<organism evidence="5 6">
    <name type="scientific">Pseudomonas nitroreducens</name>
    <dbReference type="NCBI Taxonomy" id="46680"/>
    <lineage>
        <taxon>Bacteria</taxon>
        <taxon>Pseudomonadati</taxon>
        <taxon>Pseudomonadota</taxon>
        <taxon>Gammaproteobacteria</taxon>
        <taxon>Pseudomonadales</taxon>
        <taxon>Pseudomonadaceae</taxon>
        <taxon>Pseudomonas</taxon>
    </lineage>
</organism>
<dbReference type="Pfam" id="PF01381">
    <property type="entry name" value="HTH_3"/>
    <property type="match status" value="1"/>
</dbReference>
<dbReference type="PANTHER" id="PTHR40661:SF3">
    <property type="entry name" value="FELS-1 PROPHAGE TRANSCRIPTIONAL REGULATOR"/>
    <property type="match status" value="1"/>
</dbReference>
<dbReference type="InterPro" id="IPR015927">
    <property type="entry name" value="Peptidase_S24_S26A/B/C"/>
</dbReference>
<dbReference type="Proteomes" id="UP000608450">
    <property type="component" value="Unassembled WGS sequence"/>
</dbReference>
<evidence type="ECO:0000313" key="6">
    <source>
        <dbReference type="Proteomes" id="UP000608450"/>
    </source>
</evidence>
<gene>
    <name evidence="5" type="ORF">I5I61_26690</name>
</gene>
<evidence type="ECO:0000259" key="4">
    <source>
        <dbReference type="PROSITE" id="PS50943"/>
    </source>
</evidence>
<feature type="domain" description="HTH cro/C1-type" evidence="4">
    <location>
        <begin position="45"/>
        <end position="85"/>
    </location>
</feature>
<keyword evidence="2" id="KW-0238">DNA-binding</keyword>
<dbReference type="RefSeq" id="WP_196913523.1">
    <property type="nucleotide sequence ID" value="NZ_JADTFC010000097.1"/>
</dbReference>
<keyword evidence="6" id="KW-1185">Reference proteome</keyword>
<dbReference type="Pfam" id="PF00717">
    <property type="entry name" value="Peptidase_S24"/>
    <property type="match status" value="1"/>
</dbReference>
<dbReference type="PANTHER" id="PTHR40661">
    <property type="match status" value="1"/>
</dbReference>
<evidence type="ECO:0000256" key="1">
    <source>
        <dbReference type="ARBA" id="ARBA00023015"/>
    </source>
</evidence>
<evidence type="ECO:0000256" key="3">
    <source>
        <dbReference type="ARBA" id="ARBA00023163"/>
    </source>
</evidence>
<dbReference type="Gene3D" id="2.10.109.10">
    <property type="entry name" value="Umud Fragment, subunit A"/>
    <property type="match status" value="1"/>
</dbReference>
<dbReference type="SUPFAM" id="SSF51306">
    <property type="entry name" value="LexA/Signal peptidase"/>
    <property type="match status" value="1"/>
</dbReference>
<accession>A0ABS0KSQ1</accession>
<dbReference type="PROSITE" id="PS50943">
    <property type="entry name" value="HTH_CROC1"/>
    <property type="match status" value="1"/>
</dbReference>
<dbReference type="EMBL" id="JADTFC010000097">
    <property type="protein sequence ID" value="MBG6291059.1"/>
    <property type="molecule type" value="Genomic_DNA"/>
</dbReference>